<accession>A0AAW8B4D7</accession>
<dbReference type="Pfam" id="PF08238">
    <property type="entry name" value="Sel1"/>
    <property type="match status" value="3"/>
</dbReference>
<evidence type="ECO:0000256" key="1">
    <source>
        <dbReference type="SAM" id="SignalP"/>
    </source>
</evidence>
<dbReference type="SUPFAM" id="SSF81901">
    <property type="entry name" value="HCP-like"/>
    <property type="match status" value="1"/>
</dbReference>
<gene>
    <name evidence="2" type="ORF">Q8A57_06260</name>
</gene>
<keyword evidence="1" id="KW-0732">Signal</keyword>
<dbReference type="SMART" id="SM00671">
    <property type="entry name" value="SEL1"/>
    <property type="match status" value="4"/>
</dbReference>
<feature type="chain" id="PRO_5043510560" evidence="1">
    <location>
        <begin position="25"/>
        <end position="230"/>
    </location>
</feature>
<dbReference type="PANTHER" id="PTHR11102:SF160">
    <property type="entry name" value="ERAD-ASSOCIATED E3 UBIQUITIN-PROTEIN LIGASE COMPONENT HRD3"/>
    <property type="match status" value="1"/>
</dbReference>
<dbReference type="Gene3D" id="1.25.40.10">
    <property type="entry name" value="Tetratricopeptide repeat domain"/>
    <property type="match status" value="1"/>
</dbReference>
<dbReference type="InterPro" id="IPR050767">
    <property type="entry name" value="Sel1_AlgK"/>
</dbReference>
<organism evidence="2 3">
    <name type="scientific">Porticoccus litoralis</name>
    <dbReference type="NCBI Taxonomy" id="434086"/>
    <lineage>
        <taxon>Bacteria</taxon>
        <taxon>Pseudomonadati</taxon>
        <taxon>Pseudomonadota</taxon>
        <taxon>Gammaproteobacteria</taxon>
        <taxon>Cellvibrionales</taxon>
        <taxon>Porticoccaceae</taxon>
        <taxon>Porticoccus</taxon>
    </lineage>
</organism>
<protein>
    <submittedName>
        <fullName evidence="2">Tetratricopeptide repeat protein</fullName>
    </submittedName>
</protein>
<evidence type="ECO:0000313" key="2">
    <source>
        <dbReference type="EMBL" id="MDP1520571.1"/>
    </source>
</evidence>
<reference evidence="2" key="1">
    <citation type="journal article" date="2010" name="Int. J. Syst. Evol. Microbiol.">
        <title>Porticoccus litoralis gen. nov., sp. nov., a gammaproteobacterium isolated from the Yellow Sea.</title>
        <authorList>
            <person name="Oh H.M."/>
            <person name="Kim H."/>
            <person name="Kim K.M."/>
            <person name="Min G.S."/>
            <person name="Cho J.C."/>
        </authorList>
    </citation>
    <scope>NUCLEOTIDE SEQUENCE</scope>
    <source>
        <strain evidence="2">DSM 25064</strain>
    </source>
</reference>
<dbReference type="PANTHER" id="PTHR11102">
    <property type="entry name" value="SEL-1-LIKE PROTEIN"/>
    <property type="match status" value="1"/>
</dbReference>
<name>A0AAW8B4D7_9GAMM</name>
<evidence type="ECO:0000313" key="3">
    <source>
        <dbReference type="Proteomes" id="UP001178354"/>
    </source>
</evidence>
<reference evidence="2" key="2">
    <citation type="submission" date="2023-08" db="EMBL/GenBank/DDBJ databases">
        <authorList>
            <person name="Luo J."/>
        </authorList>
    </citation>
    <scope>NUCLEOTIDE SEQUENCE</scope>
    <source>
        <strain evidence="2">DSM 25064</strain>
    </source>
</reference>
<dbReference type="EMBL" id="JAUUUU010000002">
    <property type="protein sequence ID" value="MDP1520571.1"/>
    <property type="molecule type" value="Genomic_DNA"/>
</dbReference>
<sequence length="230" mass="25261">MKYITKLLILGLSLYVWVSGNAYAAQTEEPDAGNGDNTAAVVDQSRALSAAEKAQSQFYRGMTSYLEGDYQTAAKSFHQAAGQGHANAQFTLGVMFYQGDGVDQDYKEAVKWYRLAADQGLTPAQFNVGMMYYQGEGVDQDYQEAAKWYRMVAEQGLAQAQFNLGMMYNLGQGVTQDQVHAYMWADLAAANDHPKAIELRNTVAQALAPADIAKAQQLAKECQENSYKGC</sequence>
<comment type="caution">
    <text evidence="2">The sequence shown here is derived from an EMBL/GenBank/DDBJ whole genome shotgun (WGS) entry which is preliminary data.</text>
</comment>
<dbReference type="RefSeq" id="WP_305170117.1">
    <property type="nucleotide sequence ID" value="NZ_JAUUUU010000002.1"/>
</dbReference>
<feature type="signal peptide" evidence="1">
    <location>
        <begin position="1"/>
        <end position="24"/>
    </location>
</feature>
<dbReference type="Proteomes" id="UP001178354">
    <property type="component" value="Unassembled WGS sequence"/>
</dbReference>
<dbReference type="InterPro" id="IPR011990">
    <property type="entry name" value="TPR-like_helical_dom_sf"/>
</dbReference>
<keyword evidence="3" id="KW-1185">Reference proteome</keyword>
<proteinExistence type="predicted"/>
<dbReference type="InterPro" id="IPR006597">
    <property type="entry name" value="Sel1-like"/>
</dbReference>
<dbReference type="AlphaFoldDB" id="A0AAW8B4D7"/>